<proteinExistence type="predicted"/>
<reference evidence="2 3" key="1">
    <citation type="submission" date="2023-03" db="EMBL/GenBank/DDBJ databases">
        <title>Roseibium porphyridii sp. nov. and Roseibium rhodosorbium sp. nov. isolated from marine algae, Porphyridium cruentum and Rhodosorus marinus, respectively.</title>
        <authorList>
            <person name="Lee M.W."/>
            <person name="Choi B.J."/>
            <person name="Lee J.K."/>
            <person name="Choi D.G."/>
            <person name="Baek J.H."/>
            <person name="Bayburt H."/>
            <person name="Kim J.M."/>
            <person name="Han D.M."/>
            <person name="Kim K.H."/>
            <person name="Jeon C.O."/>
        </authorList>
    </citation>
    <scope>NUCLEOTIDE SEQUENCE [LARGE SCALE GENOMIC DNA]</scope>
    <source>
        <strain evidence="2 3">KMA01</strain>
    </source>
</reference>
<gene>
    <name evidence="2" type="ORF">K1718_13295</name>
</gene>
<dbReference type="Proteomes" id="UP001209803">
    <property type="component" value="Chromosome"/>
</dbReference>
<dbReference type="EMBL" id="CP120863">
    <property type="protein sequence ID" value="WFE92475.1"/>
    <property type="molecule type" value="Genomic_DNA"/>
</dbReference>
<sequence length="511" mass="55898">MSTAGLKTEQVTAEIRAINRATAMHPASGLTPPRLASILRNSIEGDPEPYLALAEDMEERNEHYAGVLGTRKLQVSNLEVTVIPAGDSAEELRDAELVEEVIERETFQDELFDILDAIGKGFSATEILWDTSEGQWRPKAFKWRDPRSFRFDDNDQETLLLRTPGGDEPLKPFGWITHFGKAKSGLPIRGGLARGAAWAFLFKSFTLKDWAIFCEAYGQPLRLGKYDQGATEEDKAKLLQAVAGIGADYAGIIPQSMAIEFVKANLSGTHELYEKRADWLDRQTSKLVLGQTQTTDATAGGYATASVHDGVREDIELADSKKVSATLNRDVTIPMISLNHGPRKKYPRIKVGRPDEEDIKELVENVTKLVPLGLKVPMAAMRNKIGAPEPDGEVELLTAPGSQRQEEDTSEQKSEDQSAKAQAFRAGPSSPPPDVYDRAISGILEDEGWAPLVEPVIAGLEEELAQATSIEEARAIFQRRLETMGVTALADTLAKASFAARISGEAGEDLD</sequence>
<accession>A0ABY8FF35</accession>
<dbReference type="RefSeq" id="WP_265682573.1">
    <property type="nucleotide sequence ID" value="NZ_CP120863.1"/>
</dbReference>
<keyword evidence="3" id="KW-1185">Reference proteome</keyword>
<protein>
    <submittedName>
        <fullName evidence="2">DUF935 domain-containing protein</fullName>
    </submittedName>
</protein>
<dbReference type="InterPro" id="IPR009279">
    <property type="entry name" value="Portal_Mu"/>
</dbReference>
<dbReference type="Pfam" id="PF06074">
    <property type="entry name" value="Portal_Mu"/>
    <property type="match status" value="1"/>
</dbReference>
<organism evidence="2 3">
    <name type="scientific">Roseibium porphyridii</name>
    <dbReference type="NCBI Taxonomy" id="2866279"/>
    <lineage>
        <taxon>Bacteria</taxon>
        <taxon>Pseudomonadati</taxon>
        <taxon>Pseudomonadota</taxon>
        <taxon>Alphaproteobacteria</taxon>
        <taxon>Hyphomicrobiales</taxon>
        <taxon>Stappiaceae</taxon>
        <taxon>Roseibium</taxon>
    </lineage>
</organism>
<evidence type="ECO:0000313" key="3">
    <source>
        <dbReference type="Proteomes" id="UP001209803"/>
    </source>
</evidence>
<evidence type="ECO:0000313" key="2">
    <source>
        <dbReference type="EMBL" id="WFE92475.1"/>
    </source>
</evidence>
<name>A0ABY8FF35_9HYPH</name>
<feature type="compositionally biased region" description="Basic and acidic residues" evidence="1">
    <location>
        <begin position="404"/>
        <end position="418"/>
    </location>
</feature>
<feature type="region of interest" description="Disordered" evidence="1">
    <location>
        <begin position="400"/>
        <end position="437"/>
    </location>
</feature>
<evidence type="ECO:0000256" key="1">
    <source>
        <dbReference type="SAM" id="MobiDB-lite"/>
    </source>
</evidence>